<evidence type="ECO:0000313" key="1">
    <source>
        <dbReference type="EMBL" id="GAG06540.1"/>
    </source>
</evidence>
<dbReference type="AlphaFoldDB" id="X0ULP7"/>
<sequence>MIANFKIYKRQHKLPLFEKVMNMLLSNGFHVKYTLLDREFYRKQILLAFKQWNVTVIMPGRKCDQTATKIRAYLTKKGTRYCKGHIKLDYKKGTGYPLLRFDMLLCAKRKYRLDQIKRDLASGDLTFDEAAKRIFPLLVLMGTSGGITSLRGNEHYIRALYRLRWLIEIMFREMNKLGFSFRTQNRDARLGSMGAKSLLYNIWQAQRSLLYKEVPEGVPLTLNEFLGKTYIHRYPQYILEEF</sequence>
<protein>
    <recommendedName>
        <fullName evidence="2">Transposase IS4-like domain-containing protein</fullName>
    </recommendedName>
</protein>
<evidence type="ECO:0008006" key="2">
    <source>
        <dbReference type="Google" id="ProtNLM"/>
    </source>
</evidence>
<accession>X0ULP7</accession>
<reference evidence="1" key="1">
    <citation type="journal article" date="2014" name="Front. Microbiol.">
        <title>High frequency of phylogenetically diverse reductive dehalogenase-homologous genes in deep subseafloor sedimentary metagenomes.</title>
        <authorList>
            <person name="Kawai M."/>
            <person name="Futagami T."/>
            <person name="Toyoda A."/>
            <person name="Takaki Y."/>
            <person name="Nishi S."/>
            <person name="Hori S."/>
            <person name="Arai W."/>
            <person name="Tsubouchi T."/>
            <person name="Morono Y."/>
            <person name="Uchiyama I."/>
            <person name="Ito T."/>
            <person name="Fujiyama A."/>
            <person name="Inagaki F."/>
            <person name="Takami H."/>
        </authorList>
    </citation>
    <scope>NUCLEOTIDE SEQUENCE</scope>
    <source>
        <strain evidence="1">Expedition CK06-06</strain>
    </source>
</reference>
<comment type="caution">
    <text evidence="1">The sequence shown here is derived from an EMBL/GenBank/DDBJ whole genome shotgun (WGS) entry which is preliminary data.</text>
</comment>
<name>X0ULP7_9ZZZZ</name>
<dbReference type="EMBL" id="BARS01020376">
    <property type="protein sequence ID" value="GAG06540.1"/>
    <property type="molecule type" value="Genomic_DNA"/>
</dbReference>
<proteinExistence type="predicted"/>
<gene>
    <name evidence="1" type="ORF">S01H1_32861</name>
</gene>
<organism evidence="1">
    <name type="scientific">marine sediment metagenome</name>
    <dbReference type="NCBI Taxonomy" id="412755"/>
    <lineage>
        <taxon>unclassified sequences</taxon>
        <taxon>metagenomes</taxon>
        <taxon>ecological metagenomes</taxon>
    </lineage>
</organism>